<name>A0A2T3M7A3_PHOLE</name>
<sequence length="164" mass="18833">MFFSSALAFNCNDSYLEGGASNQFHQNYGATCPVFSNSHDLTRYRQLNDVTAQEHLSPWKLDQSNYGSQFWLHWNDDFADSPVLMDHSASTFYGLGFWMPEQYDEEDVSDVAGAESWILNHGLQMSLGFGDPKGHTPRVRFDYRWHNNSHVEDGVSMQLHFPIN</sequence>
<evidence type="ECO:0000313" key="2">
    <source>
        <dbReference type="Proteomes" id="UP000240410"/>
    </source>
</evidence>
<accession>A0A2T3M7A3</accession>
<evidence type="ECO:0000313" key="1">
    <source>
        <dbReference type="EMBL" id="PSV87815.1"/>
    </source>
</evidence>
<proteinExistence type="predicted"/>
<dbReference type="EMBL" id="PYOJ01000023">
    <property type="protein sequence ID" value="PSV87815.1"/>
    <property type="molecule type" value="Genomic_DNA"/>
</dbReference>
<organism evidence="1 2">
    <name type="scientific">Photobacterium leiognathi</name>
    <dbReference type="NCBI Taxonomy" id="553611"/>
    <lineage>
        <taxon>Bacteria</taxon>
        <taxon>Pseudomonadati</taxon>
        <taxon>Pseudomonadota</taxon>
        <taxon>Gammaproteobacteria</taxon>
        <taxon>Vibrionales</taxon>
        <taxon>Vibrionaceae</taxon>
        <taxon>Photobacterium</taxon>
    </lineage>
</organism>
<dbReference type="OrthoDB" id="5916363at2"/>
<dbReference type="AlphaFoldDB" id="A0A2T3M7A3"/>
<gene>
    <name evidence="1" type="ORF">CTM89_16350</name>
</gene>
<protein>
    <submittedName>
        <fullName evidence="1">Uncharacterized protein</fullName>
    </submittedName>
</protein>
<dbReference type="STRING" id="553611.GCA_001557755_03037"/>
<reference evidence="1 2" key="1">
    <citation type="submission" date="2018-03" db="EMBL/GenBank/DDBJ databases">
        <title>Whole genome sequencing of Histamine producing bacteria.</title>
        <authorList>
            <person name="Butler K."/>
        </authorList>
    </citation>
    <scope>NUCLEOTIDE SEQUENCE [LARGE SCALE GENOMIC DNA]</scope>
    <source>
        <strain evidence="1 2">ATCC 33979</strain>
    </source>
</reference>
<comment type="caution">
    <text evidence="1">The sequence shown here is derived from an EMBL/GenBank/DDBJ whole genome shotgun (WGS) entry which is preliminary data.</text>
</comment>
<dbReference type="Proteomes" id="UP000240410">
    <property type="component" value="Unassembled WGS sequence"/>
</dbReference>